<evidence type="ECO:0000313" key="4">
    <source>
        <dbReference type="EMBL" id="KAF5532713.1"/>
    </source>
</evidence>
<dbReference type="InterPro" id="IPR000639">
    <property type="entry name" value="Epox_hydrolase-like"/>
</dbReference>
<dbReference type="Proteomes" id="UP000582016">
    <property type="component" value="Unassembled WGS sequence"/>
</dbReference>
<dbReference type="OrthoDB" id="7130006at2759"/>
<dbReference type="InterPro" id="IPR029058">
    <property type="entry name" value="AB_hydrolase_fold"/>
</dbReference>
<dbReference type="GO" id="GO:0097176">
    <property type="term" value="P:epoxide metabolic process"/>
    <property type="evidence" value="ECO:0007669"/>
    <property type="project" value="TreeGrafter"/>
</dbReference>
<protein>
    <submittedName>
        <fullName evidence="4">Epoxide hydrolase</fullName>
    </submittedName>
</protein>
<dbReference type="Pfam" id="PF06441">
    <property type="entry name" value="EHN"/>
    <property type="match status" value="1"/>
</dbReference>
<organism evidence="4 5">
    <name type="scientific">Fusarium phyllophilum</name>
    <dbReference type="NCBI Taxonomy" id="47803"/>
    <lineage>
        <taxon>Eukaryota</taxon>
        <taxon>Fungi</taxon>
        <taxon>Dikarya</taxon>
        <taxon>Ascomycota</taxon>
        <taxon>Pezizomycotina</taxon>
        <taxon>Sordariomycetes</taxon>
        <taxon>Hypocreomycetidae</taxon>
        <taxon>Hypocreales</taxon>
        <taxon>Nectriaceae</taxon>
        <taxon>Fusarium</taxon>
        <taxon>Fusarium fujikuroi species complex</taxon>
    </lineage>
</organism>
<accession>A0A8H5IAY6</accession>
<keyword evidence="2 4" id="KW-0378">Hydrolase</keyword>
<evidence type="ECO:0000256" key="2">
    <source>
        <dbReference type="ARBA" id="ARBA00022801"/>
    </source>
</evidence>
<comment type="caution">
    <text evidence="4">The sequence shown here is derived from an EMBL/GenBank/DDBJ whole genome shotgun (WGS) entry which is preliminary data.</text>
</comment>
<dbReference type="PANTHER" id="PTHR21661:SF39">
    <property type="entry name" value="HYDROLASE, PUTATIVE (AFU_ORTHOLOGUE AFUA_3G08960)-RELATED"/>
    <property type="match status" value="1"/>
</dbReference>
<evidence type="ECO:0000259" key="3">
    <source>
        <dbReference type="Pfam" id="PF06441"/>
    </source>
</evidence>
<name>A0A8H5IAY6_9HYPO</name>
<reference evidence="4 5" key="1">
    <citation type="submission" date="2020-05" db="EMBL/GenBank/DDBJ databases">
        <title>Identification and distribution of gene clusters putatively required for synthesis of sphingolipid metabolism inhibitors in phylogenetically diverse species of the filamentous fungus Fusarium.</title>
        <authorList>
            <person name="Kim H.-S."/>
            <person name="Busman M."/>
            <person name="Brown D.W."/>
            <person name="Divon H."/>
            <person name="Uhlig S."/>
            <person name="Proctor R.H."/>
        </authorList>
    </citation>
    <scope>NUCLEOTIDE SEQUENCE [LARGE SCALE GENOMIC DNA]</scope>
    <source>
        <strain evidence="4 5">NRRL 13617</strain>
    </source>
</reference>
<dbReference type="AlphaFoldDB" id="A0A8H5IAY6"/>
<dbReference type="GO" id="GO:0004301">
    <property type="term" value="F:epoxide hydrolase activity"/>
    <property type="evidence" value="ECO:0007669"/>
    <property type="project" value="TreeGrafter"/>
</dbReference>
<comment type="similarity">
    <text evidence="1">Belongs to the peptidase S33 family.</text>
</comment>
<keyword evidence="5" id="KW-1185">Reference proteome</keyword>
<dbReference type="SUPFAM" id="SSF53474">
    <property type="entry name" value="alpha/beta-Hydrolases"/>
    <property type="match status" value="1"/>
</dbReference>
<sequence length="270" mass="30525">MALAFGLLPTNVSVLPSEFTFHIPDQNINELQSLISTANLAPKTWYEEHTDDGSYGISRDWLIEAKNLWIGDFDWRDQERKINSYPNYKINLTDSEGGDIELHFAALFSQKDDAVPVIFLHGWPSSFLEFFPFMDLVSEKYTPDSLPYHVIVPSIPSYGLSSDLSSDVQTTYPIVGRVMNSLMTSLGFDSYVAQAGDFGSLVAQQMCYDHEACKAFHPWDSPFDYWTGHVNKPGRLVSMSHENGGHFAAFEQPQEFLQDVEEFLSKVEGL</sequence>
<evidence type="ECO:0000313" key="5">
    <source>
        <dbReference type="Proteomes" id="UP000582016"/>
    </source>
</evidence>
<feature type="domain" description="Epoxide hydrolase N-terminal" evidence="3">
    <location>
        <begin position="17"/>
        <end position="130"/>
    </location>
</feature>
<gene>
    <name evidence="4" type="ORF">FPHYL_13727</name>
</gene>
<dbReference type="Gene3D" id="3.40.50.1820">
    <property type="entry name" value="alpha/beta hydrolase"/>
    <property type="match status" value="2"/>
</dbReference>
<dbReference type="EMBL" id="JAAOAQ010000886">
    <property type="protein sequence ID" value="KAF5532713.1"/>
    <property type="molecule type" value="Genomic_DNA"/>
</dbReference>
<dbReference type="PANTHER" id="PTHR21661">
    <property type="entry name" value="EPOXIDE HYDROLASE 1-RELATED"/>
    <property type="match status" value="1"/>
</dbReference>
<proteinExistence type="inferred from homology"/>
<dbReference type="PRINTS" id="PR00412">
    <property type="entry name" value="EPOXHYDRLASE"/>
</dbReference>
<evidence type="ECO:0000256" key="1">
    <source>
        <dbReference type="ARBA" id="ARBA00010088"/>
    </source>
</evidence>
<dbReference type="InterPro" id="IPR010497">
    <property type="entry name" value="Epoxide_hydro_N"/>
</dbReference>